<evidence type="ECO:0000313" key="1">
    <source>
        <dbReference type="EMBL" id="GIY08053.1"/>
    </source>
</evidence>
<dbReference type="AlphaFoldDB" id="A0AAV4QEB8"/>
<proteinExistence type="predicted"/>
<reference evidence="1 2" key="1">
    <citation type="submission" date="2021-06" db="EMBL/GenBank/DDBJ databases">
        <title>Caerostris extrusa draft genome.</title>
        <authorList>
            <person name="Kono N."/>
            <person name="Arakawa K."/>
        </authorList>
    </citation>
    <scope>NUCLEOTIDE SEQUENCE [LARGE SCALE GENOMIC DNA]</scope>
</reference>
<dbReference type="Proteomes" id="UP001054945">
    <property type="component" value="Unassembled WGS sequence"/>
</dbReference>
<evidence type="ECO:0000313" key="2">
    <source>
        <dbReference type="Proteomes" id="UP001054945"/>
    </source>
</evidence>
<protein>
    <submittedName>
        <fullName evidence="1">Uncharacterized protein</fullName>
    </submittedName>
</protein>
<sequence length="117" mass="13613">MSHRKGIPSVSATDTKSEGRANKLILRRLREGNRIHLLRALAVFKGLRWTIARAPWGPREALYESPSRVAYTSSYKTLKAPEFFEWVFLRVSWKREDGEFVCLGFRRDSKINLSLFL</sequence>
<accession>A0AAV4QEB8</accession>
<dbReference type="EMBL" id="BPLR01006193">
    <property type="protein sequence ID" value="GIY08053.1"/>
    <property type="molecule type" value="Genomic_DNA"/>
</dbReference>
<keyword evidence="2" id="KW-1185">Reference proteome</keyword>
<name>A0AAV4QEB8_CAEEX</name>
<gene>
    <name evidence="1" type="ORF">CEXT_78001</name>
</gene>
<organism evidence="1 2">
    <name type="scientific">Caerostris extrusa</name>
    <name type="common">Bark spider</name>
    <name type="synonym">Caerostris bankana</name>
    <dbReference type="NCBI Taxonomy" id="172846"/>
    <lineage>
        <taxon>Eukaryota</taxon>
        <taxon>Metazoa</taxon>
        <taxon>Ecdysozoa</taxon>
        <taxon>Arthropoda</taxon>
        <taxon>Chelicerata</taxon>
        <taxon>Arachnida</taxon>
        <taxon>Araneae</taxon>
        <taxon>Araneomorphae</taxon>
        <taxon>Entelegynae</taxon>
        <taxon>Araneoidea</taxon>
        <taxon>Araneidae</taxon>
        <taxon>Caerostris</taxon>
    </lineage>
</organism>
<comment type="caution">
    <text evidence="1">The sequence shown here is derived from an EMBL/GenBank/DDBJ whole genome shotgun (WGS) entry which is preliminary data.</text>
</comment>